<dbReference type="GO" id="GO:0003677">
    <property type="term" value="F:DNA binding"/>
    <property type="evidence" value="ECO:0007669"/>
    <property type="project" value="UniProtKB-KW"/>
</dbReference>
<dbReference type="SUPFAM" id="SSF109709">
    <property type="entry name" value="KorB DNA-binding domain-like"/>
    <property type="match status" value="1"/>
</dbReference>
<keyword evidence="4" id="KW-0238">DNA-binding</keyword>
<dbReference type="Pfam" id="PF02195">
    <property type="entry name" value="ParB_N"/>
    <property type="match status" value="1"/>
</dbReference>
<protein>
    <submittedName>
        <fullName evidence="6">ParB/RepB/Spo0J family partition protein</fullName>
    </submittedName>
</protein>
<organism evidence="6 7">
    <name type="scientific">Streptococcus parasuis</name>
    <dbReference type="NCBI Taxonomy" id="1501662"/>
    <lineage>
        <taxon>Bacteria</taxon>
        <taxon>Bacillati</taxon>
        <taxon>Bacillota</taxon>
        <taxon>Bacilli</taxon>
        <taxon>Lactobacillales</taxon>
        <taxon>Streptococcaceae</taxon>
        <taxon>Streptococcus</taxon>
    </lineage>
</organism>
<evidence type="ECO:0000256" key="3">
    <source>
        <dbReference type="ARBA" id="ARBA00022829"/>
    </source>
</evidence>
<dbReference type="NCBIfam" id="TIGR00180">
    <property type="entry name" value="parB_part"/>
    <property type="match status" value="1"/>
</dbReference>
<dbReference type="InterPro" id="IPR057240">
    <property type="entry name" value="ParB_dimer_C"/>
</dbReference>
<proteinExistence type="inferred from homology"/>
<dbReference type="OrthoDB" id="9802051at2"/>
<sequence>MEELHYLKIKDIQANPYQPRLHFDEEKLLELAQSIKENGVIQPIIVRRSPLIGFELLAGERRLRASQLAGLTEIPAVIKHLSDDDLLYQAIIENLQRSDLNPIEEAHSYEKLIEKGLTHDEIAQIMGKSRPYITNLLRLLHLSESTRQAVETGKITQGHARQLVALSEKEQAEWVQKIQEKDISVRKLETILSSKKKKTIRKSNQFISEEEEKLAKLLGTKVTIQQKKNGSGQLTIHFQNIEEFERIINSLK</sequence>
<evidence type="ECO:0000313" key="6">
    <source>
        <dbReference type="EMBL" id="TAA13570.1"/>
    </source>
</evidence>
<dbReference type="GO" id="GO:0045881">
    <property type="term" value="P:positive regulation of sporulation resulting in formation of a cellular spore"/>
    <property type="evidence" value="ECO:0007669"/>
    <property type="project" value="TreeGrafter"/>
</dbReference>
<gene>
    <name evidence="6" type="ORF">EXW74_04650</name>
</gene>
<dbReference type="SMART" id="SM00470">
    <property type="entry name" value="ParB"/>
    <property type="match status" value="1"/>
</dbReference>
<evidence type="ECO:0000256" key="2">
    <source>
        <dbReference type="ARBA" id="ARBA00006295"/>
    </source>
</evidence>
<dbReference type="Gene3D" id="1.10.10.2830">
    <property type="match status" value="1"/>
</dbReference>
<keyword evidence="3" id="KW-0159">Chromosome partition</keyword>
<reference evidence="6 7" key="1">
    <citation type="submission" date="2019-02" db="EMBL/GenBank/DDBJ databases">
        <title>First genome of the species Streptococcus parasuis.</title>
        <authorList>
            <person name="Stevens M.J.A."/>
            <person name="Stephan R."/>
        </authorList>
    </citation>
    <scope>NUCLEOTIDE SEQUENCE [LARGE SCALE GENOMIC DNA]</scope>
    <source>
        <strain evidence="6 7">4253</strain>
    </source>
</reference>
<evidence type="ECO:0000313" key="7">
    <source>
        <dbReference type="Proteomes" id="UP000291525"/>
    </source>
</evidence>
<dbReference type="InterPro" id="IPR041468">
    <property type="entry name" value="HTH_ParB/Spo0J"/>
</dbReference>
<dbReference type="GO" id="GO:0005694">
    <property type="term" value="C:chromosome"/>
    <property type="evidence" value="ECO:0007669"/>
    <property type="project" value="TreeGrafter"/>
</dbReference>
<dbReference type="Proteomes" id="UP000291525">
    <property type="component" value="Unassembled WGS sequence"/>
</dbReference>
<comment type="similarity">
    <text evidence="2">Belongs to the ParB family.</text>
</comment>
<evidence type="ECO:0000256" key="4">
    <source>
        <dbReference type="ARBA" id="ARBA00023125"/>
    </source>
</evidence>
<comment type="caution">
    <text evidence="6">The sequence shown here is derived from an EMBL/GenBank/DDBJ whole genome shotgun (WGS) entry which is preliminary data.</text>
</comment>
<dbReference type="GO" id="GO:0009295">
    <property type="term" value="C:nucleoid"/>
    <property type="evidence" value="ECO:0007669"/>
    <property type="project" value="UniProtKB-SubCell"/>
</dbReference>
<dbReference type="Pfam" id="PF17762">
    <property type="entry name" value="HTH_ParB"/>
    <property type="match status" value="1"/>
</dbReference>
<evidence type="ECO:0000256" key="1">
    <source>
        <dbReference type="ARBA" id="ARBA00004453"/>
    </source>
</evidence>
<dbReference type="InterPro" id="IPR004437">
    <property type="entry name" value="ParB/RepB/Spo0J"/>
</dbReference>
<dbReference type="RefSeq" id="WP_130554911.1">
    <property type="nucleotide sequence ID" value="NZ_SHGT01000020.1"/>
</dbReference>
<dbReference type="GO" id="GO:0007059">
    <property type="term" value="P:chromosome segregation"/>
    <property type="evidence" value="ECO:0007669"/>
    <property type="project" value="UniProtKB-KW"/>
</dbReference>
<dbReference type="Gene3D" id="3.90.1530.30">
    <property type="match status" value="1"/>
</dbReference>
<dbReference type="InterPro" id="IPR003115">
    <property type="entry name" value="ParB_N"/>
</dbReference>
<evidence type="ECO:0000259" key="5">
    <source>
        <dbReference type="SMART" id="SM00470"/>
    </source>
</evidence>
<dbReference type="EMBL" id="SHGT01000020">
    <property type="protein sequence ID" value="TAA13570.1"/>
    <property type="molecule type" value="Genomic_DNA"/>
</dbReference>
<dbReference type="InterPro" id="IPR036086">
    <property type="entry name" value="ParB/Sulfiredoxin_sf"/>
</dbReference>
<dbReference type="FunFam" id="1.10.10.2830:FF:000001">
    <property type="entry name" value="Chromosome partitioning protein ParB"/>
    <property type="match status" value="1"/>
</dbReference>
<dbReference type="CDD" id="cd16393">
    <property type="entry name" value="SPO0J_N"/>
    <property type="match status" value="1"/>
</dbReference>
<dbReference type="AlphaFoldDB" id="A0A4Q8L249"/>
<name>A0A4Q8L249_9STRE</name>
<dbReference type="PANTHER" id="PTHR33375">
    <property type="entry name" value="CHROMOSOME-PARTITIONING PROTEIN PARB-RELATED"/>
    <property type="match status" value="1"/>
</dbReference>
<dbReference type="Pfam" id="PF23552">
    <property type="entry name" value="ParB_C"/>
    <property type="match status" value="1"/>
</dbReference>
<dbReference type="InterPro" id="IPR050336">
    <property type="entry name" value="Chromosome_partition/occlusion"/>
</dbReference>
<dbReference type="SUPFAM" id="SSF110849">
    <property type="entry name" value="ParB/Sulfiredoxin"/>
    <property type="match status" value="1"/>
</dbReference>
<dbReference type="PANTHER" id="PTHR33375:SF1">
    <property type="entry name" value="CHROMOSOME-PARTITIONING PROTEIN PARB-RELATED"/>
    <property type="match status" value="1"/>
</dbReference>
<comment type="subcellular location">
    <subcellularLocation>
        <location evidence="1">Cytoplasm</location>
        <location evidence="1">Nucleoid</location>
    </subcellularLocation>
</comment>
<dbReference type="FunFam" id="3.90.1530.30:FF:000001">
    <property type="entry name" value="Chromosome partitioning protein ParB"/>
    <property type="match status" value="1"/>
</dbReference>
<feature type="domain" description="ParB-like N-terminal" evidence="5">
    <location>
        <begin position="5"/>
        <end position="95"/>
    </location>
</feature>
<accession>A0A4Q8L249</accession>